<evidence type="ECO:0000313" key="3">
    <source>
        <dbReference type="Proteomes" id="UP000799049"/>
    </source>
</evidence>
<dbReference type="EMBL" id="VRVR01000026">
    <property type="protein sequence ID" value="KAF0852598.1"/>
    <property type="molecule type" value="Genomic_DNA"/>
</dbReference>
<dbReference type="Proteomes" id="UP000799049">
    <property type="component" value="Unassembled WGS sequence"/>
</dbReference>
<evidence type="ECO:0000256" key="1">
    <source>
        <dbReference type="SAM" id="MobiDB-lite"/>
    </source>
</evidence>
<comment type="caution">
    <text evidence="2">The sequence shown here is derived from an EMBL/GenBank/DDBJ whole genome shotgun (WGS) entry which is preliminary data.</text>
</comment>
<dbReference type="AlphaFoldDB" id="A0A8K0F276"/>
<proteinExistence type="predicted"/>
<reference evidence="2" key="1">
    <citation type="submission" date="2019-09" db="EMBL/GenBank/DDBJ databases">
        <title>The Mitochondrial Proteome of the Jakobid, Andalucia godoyi, a Protist With the Most Gene-Rich and Bacteria-Like Mitochondrial Genome.</title>
        <authorList>
            <person name="Gray M.W."/>
            <person name="Burger G."/>
            <person name="Derelle R."/>
            <person name="Klimes V."/>
            <person name="Leger M."/>
            <person name="Sarrasin M."/>
            <person name="Vlcek C."/>
            <person name="Roger A.J."/>
            <person name="Elias M."/>
            <person name="Lang B.F."/>
        </authorList>
    </citation>
    <scope>NUCLEOTIDE SEQUENCE</scope>
    <source>
        <strain evidence="2">And28</strain>
    </source>
</reference>
<feature type="region of interest" description="Disordered" evidence="1">
    <location>
        <begin position="1"/>
        <end position="109"/>
    </location>
</feature>
<keyword evidence="3" id="KW-1185">Reference proteome</keyword>
<feature type="compositionally biased region" description="Low complexity" evidence="1">
    <location>
        <begin position="140"/>
        <end position="175"/>
    </location>
</feature>
<feature type="compositionally biased region" description="Low complexity" evidence="1">
    <location>
        <begin position="195"/>
        <end position="220"/>
    </location>
</feature>
<sequence>MQSSTLTPKSFTAHRQARQAGTVRLSGLDSPSSSSPSFSNDISSPSGHSAAVSPSPSSSSLRPGSGSIRTHKSPSHLTSLYGPSSSSPEMPPLSPYAGGSLSISASPKSAALHMVSTPSANTQSIALRRKGGQPVRFLTPLSPVSGSGSSDSLVAPPKSPTSSSASPSSQSCTSPGGYKNLKPISSPSNRTVSPNSFSASKNTAFSSSNNNSNIDHNSSSMYVNAPPKSPFGLSAHCGLANLDLKERPFKAVDSQHNSLSVSTPKLSVQQPSRKNLLAVQKVAIHVRNATGFPIRFNVYFIKGTYSPPNSQHAGDANFHNFSENLDEAEFMVWPAQVVSKTINASQVLVAIATQAWNRCVLVGPMTAHTFKVSLSVRKDDEGLTWKMADSNRINVDPVVFHSFHHAGRDTLVWEPSDFDNQDAEKIVSFRSIRKREVGAVLYDQHAK</sequence>
<evidence type="ECO:0000313" key="2">
    <source>
        <dbReference type="EMBL" id="KAF0852598.1"/>
    </source>
</evidence>
<accession>A0A8K0F276</accession>
<feature type="compositionally biased region" description="Polar residues" evidence="1">
    <location>
        <begin position="183"/>
        <end position="194"/>
    </location>
</feature>
<gene>
    <name evidence="2" type="ORF">ANDGO_03665</name>
</gene>
<feature type="compositionally biased region" description="Polar residues" evidence="1">
    <location>
        <begin position="1"/>
        <end position="10"/>
    </location>
</feature>
<organism evidence="2 3">
    <name type="scientific">Andalucia godoyi</name>
    <name type="common">Flagellate</name>
    <dbReference type="NCBI Taxonomy" id="505711"/>
    <lineage>
        <taxon>Eukaryota</taxon>
        <taxon>Discoba</taxon>
        <taxon>Jakobida</taxon>
        <taxon>Andalucina</taxon>
        <taxon>Andaluciidae</taxon>
        <taxon>Andalucia</taxon>
    </lineage>
</organism>
<feature type="compositionally biased region" description="Low complexity" evidence="1">
    <location>
        <begin position="30"/>
        <end position="67"/>
    </location>
</feature>
<protein>
    <submittedName>
        <fullName evidence="2">Putative mitochondrial protein</fullName>
    </submittedName>
</protein>
<feature type="region of interest" description="Disordered" evidence="1">
    <location>
        <begin position="136"/>
        <end position="221"/>
    </location>
</feature>
<name>A0A8K0F276_ANDGO</name>